<dbReference type="InterPro" id="IPR051070">
    <property type="entry name" value="NF-kappa-B_inhibitor"/>
</dbReference>
<dbReference type="Gene3D" id="1.25.40.20">
    <property type="entry name" value="Ankyrin repeat-containing domain"/>
    <property type="match status" value="1"/>
</dbReference>
<dbReference type="InterPro" id="IPR002110">
    <property type="entry name" value="Ankyrin_rpt"/>
</dbReference>
<feature type="compositionally biased region" description="Basic and acidic residues" evidence="7">
    <location>
        <begin position="161"/>
        <end position="179"/>
    </location>
</feature>
<dbReference type="SUPFAM" id="SSF48403">
    <property type="entry name" value="Ankyrin repeat"/>
    <property type="match status" value="1"/>
</dbReference>
<dbReference type="PANTHER" id="PTHR46680:SF1">
    <property type="entry name" value="NF-KAPPA-B INHIBITOR ALPHA"/>
    <property type="match status" value="1"/>
</dbReference>
<accession>A0A8U8AXU3</accession>
<reference evidence="8" key="1">
    <citation type="submission" date="2025-08" db="UniProtKB">
        <authorList>
            <consortium name="Ensembl"/>
        </authorList>
    </citation>
    <scope>IDENTIFICATION</scope>
</reference>
<feature type="region of interest" description="Disordered" evidence="7">
    <location>
        <begin position="1"/>
        <end position="46"/>
    </location>
</feature>
<feature type="region of interest" description="Disordered" evidence="7">
    <location>
        <begin position="153"/>
        <end position="179"/>
    </location>
</feature>
<evidence type="ECO:0000313" key="8">
    <source>
        <dbReference type="Ensembl" id="ENSCPVP00000024333.1"/>
    </source>
</evidence>
<dbReference type="Proteomes" id="UP000694382">
    <property type="component" value="Unassembled WGS sequence"/>
</dbReference>
<evidence type="ECO:0000256" key="2">
    <source>
        <dbReference type="ARBA" id="ARBA00023043"/>
    </source>
</evidence>
<dbReference type="AlphaFoldDB" id="A0A8U8AXU3"/>
<dbReference type="GO" id="GO:0005829">
    <property type="term" value="C:cytosol"/>
    <property type="evidence" value="ECO:0007669"/>
    <property type="project" value="TreeGrafter"/>
</dbReference>
<dbReference type="GO" id="GO:0034142">
    <property type="term" value="P:toll-like receptor 4 signaling pathway"/>
    <property type="evidence" value="ECO:0007669"/>
    <property type="project" value="TreeGrafter"/>
</dbReference>
<evidence type="ECO:0000313" key="9">
    <source>
        <dbReference type="Proteomes" id="UP000694382"/>
    </source>
</evidence>
<reference evidence="8" key="2">
    <citation type="submission" date="2025-09" db="UniProtKB">
        <authorList>
            <consortium name="Ensembl"/>
        </authorList>
    </citation>
    <scope>IDENTIFICATION</scope>
</reference>
<keyword evidence="1" id="KW-0677">Repeat</keyword>
<dbReference type="Pfam" id="PF12796">
    <property type="entry name" value="Ank_2"/>
    <property type="match status" value="2"/>
</dbReference>
<dbReference type="PRINTS" id="PR01415">
    <property type="entry name" value="ANKYRIN"/>
</dbReference>
<evidence type="ECO:0000256" key="1">
    <source>
        <dbReference type="ARBA" id="ARBA00022737"/>
    </source>
</evidence>
<dbReference type="InterPro" id="IPR036770">
    <property type="entry name" value="Ankyrin_rpt-contain_sf"/>
</dbReference>
<organism evidence="8 9">
    <name type="scientific">Geospiza parvula</name>
    <name type="common">Small tree-finch</name>
    <name type="synonym">Camarhynchus parvulus</name>
    <dbReference type="NCBI Taxonomy" id="87175"/>
    <lineage>
        <taxon>Eukaryota</taxon>
        <taxon>Metazoa</taxon>
        <taxon>Chordata</taxon>
        <taxon>Craniata</taxon>
        <taxon>Vertebrata</taxon>
        <taxon>Euteleostomi</taxon>
        <taxon>Archelosauria</taxon>
        <taxon>Archosauria</taxon>
        <taxon>Dinosauria</taxon>
        <taxon>Saurischia</taxon>
        <taxon>Theropoda</taxon>
        <taxon>Coelurosauria</taxon>
        <taxon>Aves</taxon>
        <taxon>Neognathae</taxon>
        <taxon>Neoaves</taxon>
        <taxon>Telluraves</taxon>
        <taxon>Australaves</taxon>
        <taxon>Passeriformes</taxon>
        <taxon>Thraupidae</taxon>
        <taxon>Camarhynchus</taxon>
    </lineage>
</organism>
<comment type="function">
    <text evidence="6">Inhibits the activity of dimeric NF-kappa-B/REL complexes by trapping REL (RELA/p65 and NFKB1/p50) dimers in the cytoplasm by masking their nuclear localization signals. On cellular stimulation by immune and pro-inflammatory responses, becomes phosphorylated promoting ubiquitination and degradation, enabling the dimeric RELA to translocate to the nucleus and activate transcription.</text>
</comment>
<feature type="compositionally biased region" description="Low complexity" evidence="7">
    <location>
        <begin position="380"/>
        <end position="391"/>
    </location>
</feature>
<dbReference type="PROSITE" id="PS50297">
    <property type="entry name" value="ANK_REP_REGION"/>
    <property type="match status" value="3"/>
</dbReference>
<dbReference type="PANTHER" id="PTHR46680">
    <property type="entry name" value="NF-KAPPA-B INHIBITOR ALPHA"/>
    <property type="match status" value="1"/>
</dbReference>
<feature type="compositionally biased region" description="Low complexity" evidence="7">
    <location>
        <begin position="340"/>
        <end position="362"/>
    </location>
</feature>
<evidence type="ECO:0000256" key="6">
    <source>
        <dbReference type="ARBA" id="ARBA00045368"/>
    </source>
</evidence>
<dbReference type="GO" id="GO:0071356">
    <property type="term" value="P:cellular response to tumor necrosis factor"/>
    <property type="evidence" value="ECO:0007669"/>
    <property type="project" value="TreeGrafter"/>
</dbReference>
<dbReference type="Ensembl" id="ENSCPVT00000027738.1">
    <property type="protein sequence ID" value="ENSCPVP00000024333.1"/>
    <property type="gene ID" value="ENSCPVG00000017395.1"/>
</dbReference>
<comment type="similarity">
    <text evidence="3">Belongs to the NF-kappa-B inhibitor family.</text>
</comment>
<proteinExistence type="inferred from homology"/>
<feature type="region of interest" description="Disordered" evidence="7">
    <location>
        <begin position="242"/>
        <end position="405"/>
    </location>
</feature>
<feature type="compositionally biased region" description="Pro residues" evidence="7">
    <location>
        <begin position="330"/>
        <end position="339"/>
    </location>
</feature>
<evidence type="ECO:0000256" key="5">
    <source>
        <dbReference type="ARBA" id="ARBA00041987"/>
    </source>
</evidence>
<sequence length="427" mass="44781">MAAAAPAAPGEAKRPEGDEWCDSGLGSLGEGPLGPPLPASPAAESPEPLADSAAWLRHVLSFVTDEGDTALHLAVIHEHLEFLESILRHTERSPYLDLQNDLGQTALHIAVVLGLAGAVRRLRAAGAAVAVRERGGHTPLHLACREGHPACARALLGTPTDPRDPPRDPRKEEEERRAQLDSVNYDGYTPLHVAVLRRDPELVQLLLRAGADPDRPEPSCGRSPLHLAVEAQSPEVAECLLRGGARPDPRTFSGFTPLYSARRRPDPRLPPLLRRFGARDPPSSDSSDSGDSGGDSEGGAEDSEVSAGPLPPRAERGAPATVPRASRPPQTLPRPPRLPPKSLSPTRTSTTTSSSTAGAARPEGPPEPPRMDSGVPQSPPAGGNPRRGAPTPKIPGEPQGLWGVGGNKAEAAKDMAVTMGGHRGTPV</sequence>
<keyword evidence="2" id="KW-0040">ANK repeat</keyword>
<feature type="compositionally biased region" description="Low complexity" evidence="7">
    <location>
        <begin position="271"/>
        <end position="290"/>
    </location>
</feature>
<evidence type="ECO:0000256" key="3">
    <source>
        <dbReference type="ARBA" id="ARBA00038439"/>
    </source>
</evidence>
<evidence type="ECO:0000256" key="4">
    <source>
        <dbReference type="ARBA" id="ARBA00041123"/>
    </source>
</evidence>
<dbReference type="PROSITE" id="PS50088">
    <property type="entry name" value="ANK_REPEAT"/>
    <property type="match status" value="4"/>
</dbReference>
<dbReference type="Pfam" id="PF00023">
    <property type="entry name" value="Ank"/>
    <property type="match status" value="1"/>
</dbReference>
<name>A0A8U8AXU3_GEOPR</name>
<evidence type="ECO:0000256" key="7">
    <source>
        <dbReference type="SAM" id="MobiDB-lite"/>
    </source>
</evidence>
<dbReference type="GO" id="GO:0051059">
    <property type="term" value="F:NF-kappaB binding"/>
    <property type="evidence" value="ECO:0007669"/>
    <property type="project" value="TreeGrafter"/>
</dbReference>
<keyword evidence="9" id="KW-1185">Reference proteome</keyword>
<dbReference type="SMART" id="SM00248">
    <property type="entry name" value="ANK"/>
    <property type="match status" value="5"/>
</dbReference>
<protein>
    <recommendedName>
        <fullName evidence="4">NF-kappa-B inhibitor alpha</fullName>
    </recommendedName>
    <alternativeName>
        <fullName evidence="5">I-kappa-B-alpha</fullName>
    </alternativeName>
</protein>